<evidence type="ECO:0000259" key="2">
    <source>
        <dbReference type="PROSITE" id="PS50030"/>
    </source>
</evidence>
<dbReference type="EMBL" id="LUCH01004093">
    <property type="protein sequence ID" value="KAF5399387.1"/>
    <property type="molecule type" value="Genomic_DNA"/>
</dbReference>
<gene>
    <name evidence="3" type="ORF">PHET_07522</name>
</gene>
<proteinExistence type="predicted"/>
<accession>A0A8J4TDE1</accession>
<dbReference type="InterPro" id="IPR009060">
    <property type="entry name" value="UBA-like_sf"/>
</dbReference>
<dbReference type="InterPro" id="IPR015940">
    <property type="entry name" value="UBA"/>
</dbReference>
<reference evidence="3" key="1">
    <citation type="submission" date="2019-05" db="EMBL/GenBank/DDBJ databases">
        <title>Annotation for the trematode Paragonimus heterotremus.</title>
        <authorList>
            <person name="Choi Y.-J."/>
        </authorList>
    </citation>
    <scope>NUCLEOTIDE SEQUENCE</scope>
    <source>
        <strain evidence="3">LC</strain>
    </source>
</reference>
<protein>
    <recommendedName>
        <fullName evidence="2">UBA domain-containing protein</fullName>
    </recommendedName>
</protein>
<name>A0A8J4TDE1_9TREM</name>
<feature type="region of interest" description="Disordered" evidence="1">
    <location>
        <begin position="177"/>
        <end position="197"/>
    </location>
</feature>
<feature type="compositionally biased region" description="Polar residues" evidence="1">
    <location>
        <begin position="188"/>
        <end position="197"/>
    </location>
</feature>
<sequence length="271" mass="31102">MVIFKLVTSPSGTKKWFATYLWTAPVEVHLDELCTKVETISEEDKKQKLHSYWWDGTSYIKLKTDEQLREAINQTIEGNRFSTNPVKIYVARDRKSPSKLYGTQPYDLQNELTVSAHMELTKRPVSRLKRHHLRVNRMRRRSVLADSFREISHFEARRSSSLPSLEDFPNSGAGVYQKEQSHLEPAETSATVPQQNNVNLATASSLHPTIRSPSEVQNNQEVTYDDDDLRVAIESLRSMGFEQDRELLQYCIITTGGNLNEIIDMLQANDS</sequence>
<comment type="caution">
    <text evidence="3">The sequence shown here is derived from an EMBL/GenBank/DDBJ whole genome shotgun (WGS) entry which is preliminary data.</text>
</comment>
<organism evidence="3 4">
    <name type="scientific">Paragonimus heterotremus</name>
    <dbReference type="NCBI Taxonomy" id="100268"/>
    <lineage>
        <taxon>Eukaryota</taxon>
        <taxon>Metazoa</taxon>
        <taxon>Spiralia</taxon>
        <taxon>Lophotrochozoa</taxon>
        <taxon>Platyhelminthes</taxon>
        <taxon>Trematoda</taxon>
        <taxon>Digenea</taxon>
        <taxon>Plagiorchiida</taxon>
        <taxon>Troglotremata</taxon>
        <taxon>Troglotrematidae</taxon>
        <taxon>Paragonimus</taxon>
    </lineage>
</organism>
<dbReference type="SUPFAM" id="SSF46934">
    <property type="entry name" value="UBA-like"/>
    <property type="match status" value="1"/>
</dbReference>
<feature type="domain" description="UBA" evidence="2">
    <location>
        <begin position="223"/>
        <end position="269"/>
    </location>
</feature>
<dbReference type="Proteomes" id="UP000748531">
    <property type="component" value="Unassembled WGS sequence"/>
</dbReference>
<dbReference type="OrthoDB" id="6240695at2759"/>
<dbReference type="AlphaFoldDB" id="A0A8J4TDE1"/>
<dbReference type="CDD" id="cd14279">
    <property type="entry name" value="CUE"/>
    <property type="match status" value="1"/>
</dbReference>
<evidence type="ECO:0000313" key="4">
    <source>
        <dbReference type="Proteomes" id="UP000748531"/>
    </source>
</evidence>
<dbReference type="PROSITE" id="PS50030">
    <property type="entry name" value="UBA"/>
    <property type="match status" value="1"/>
</dbReference>
<evidence type="ECO:0000256" key="1">
    <source>
        <dbReference type="SAM" id="MobiDB-lite"/>
    </source>
</evidence>
<keyword evidence="4" id="KW-1185">Reference proteome</keyword>
<evidence type="ECO:0000313" key="3">
    <source>
        <dbReference type="EMBL" id="KAF5399387.1"/>
    </source>
</evidence>